<evidence type="ECO:0000313" key="6">
    <source>
        <dbReference type="EMBL" id="OAA67298.1"/>
    </source>
</evidence>
<dbReference type="STRING" id="1081102.A0A167ZB58"/>
<dbReference type="PANTHER" id="PTHR31018">
    <property type="entry name" value="SPORULATION-SPECIFIC PROTEIN-RELATED"/>
    <property type="match status" value="1"/>
</dbReference>
<dbReference type="GO" id="GO:0031505">
    <property type="term" value="P:fungal-type cell wall organization"/>
    <property type="evidence" value="ECO:0007669"/>
    <property type="project" value="TreeGrafter"/>
</dbReference>
<dbReference type="SUPFAM" id="SSF52058">
    <property type="entry name" value="L domain-like"/>
    <property type="match status" value="2"/>
</dbReference>
<dbReference type="Proteomes" id="UP000076874">
    <property type="component" value="Unassembled WGS sequence"/>
</dbReference>
<name>A0A167ZB58_9HYPO</name>
<accession>A0A167ZB58</accession>
<evidence type="ECO:0000313" key="7">
    <source>
        <dbReference type="Proteomes" id="UP000076874"/>
    </source>
</evidence>
<evidence type="ECO:0000256" key="4">
    <source>
        <dbReference type="SAM" id="MobiDB-lite"/>
    </source>
</evidence>
<feature type="region of interest" description="Disordered" evidence="4">
    <location>
        <begin position="357"/>
        <end position="382"/>
    </location>
</feature>
<dbReference type="PANTHER" id="PTHR31018:SF3">
    <property type="entry name" value="RECEPTOR PROTEIN-TYROSINE KINASE"/>
    <property type="match status" value="1"/>
</dbReference>
<feature type="chain" id="PRO_5007895012" evidence="5">
    <location>
        <begin position="22"/>
        <end position="409"/>
    </location>
</feature>
<feature type="compositionally biased region" description="Low complexity" evidence="4">
    <location>
        <begin position="362"/>
        <end position="380"/>
    </location>
</feature>
<organism evidence="6 7">
    <name type="scientific">Niveomyces insectorum RCEF 264</name>
    <dbReference type="NCBI Taxonomy" id="1081102"/>
    <lineage>
        <taxon>Eukaryota</taxon>
        <taxon>Fungi</taxon>
        <taxon>Dikarya</taxon>
        <taxon>Ascomycota</taxon>
        <taxon>Pezizomycotina</taxon>
        <taxon>Sordariomycetes</taxon>
        <taxon>Hypocreomycetidae</taxon>
        <taxon>Hypocreales</taxon>
        <taxon>Cordycipitaceae</taxon>
        <taxon>Niveomyces</taxon>
    </lineage>
</organism>
<dbReference type="AlphaFoldDB" id="A0A167ZB58"/>
<dbReference type="GO" id="GO:0009986">
    <property type="term" value="C:cell surface"/>
    <property type="evidence" value="ECO:0007669"/>
    <property type="project" value="TreeGrafter"/>
</dbReference>
<gene>
    <name evidence="6" type="ORF">SPI_01874</name>
</gene>
<keyword evidence="2 5" id="KW-0732">Signal</keyword>
<dbReference type="GO" id="GO:0009277">
    <property type="term" value="C:fungal-type cell wall"/>
    <property type="evidence" value="ECO:0007669"/>
    <property type="project" value="TreeGrafter"/>
</dbReference>
<evidence type="ECO:0000256" key="1">
    <source>
        <dbReference type="ARBA" id="ARBA00004196"/>
    </source>
</evidence>
<keyword evidence="7" id="KW-1185">Reference proteome</keyword>
<dbReference type="GO" id="GO:0005886">
    <property type="term" value="C:plasma membrane"/>
    <property type="evidence" value="ECO:0007669"/>
    <property type="project" value="TreeGrafter"/>
</dbReference>
<protein>
    <submittedName>
        <fullName evidence="6">GPI-anchored cell wall organization protein ecm33</fullName>
    </submittedName>
</protein>
<dbReference type="EMBL" id="AZHD01000002">
    <property type="protein sequence ID" value="OAA67298.1"/>
    <property type="molecule type" value="Genomic_DNA"/>
</dbReference>
<proteinExistence type="predicted"/>
<dbReference type="OrthoDB" id="536881at2759"/>
<evidence type="ECO:0000256" key="5">
    <source>
        <dbReference type="SAM" id="SignalP"/>
    </source>
</evidence>
<keyword evidence="3" id="KW-0325">Glycoprotein</keyword>
<reference evidence="6 7" key="1">
    <citation type="journal article" date="2016" name="Genome Biol. Evol.">
        <title>Divergent and convergent evolution of fungal pathogenicity.</title>
        <authorList>
            <person name="Shang Y."/>
            <person name="Xiao G."/>
            <person name="Zheng P."/>
            <person name="Cen K."/>
            <person name="Zhan S."/>
            <person name="Wang C."/>
        </authorList>
    </citation>
    <scope>NUCLEOTIDE SEQUENCE [LARGE SCALE GENOMIC DNA]</scope>
    <source>
        <strain evidence="6 7">RCEF 264</strain>
    </source>
</reference>
<evidence type="ECO:0000256" key="2">
    <source>
        <dbReference type="ARBA" id="ARBA00022729"/>
    </source>
</evidence>
<sequence>MLNKNIFALAAATGLASVANAANSVCSQTTFNINSQADVSALSSCSTLTGNVVIGNQTGASLDLSGPTTIDGDVTLTNNNVISTFRSSSIAKISGAFHLQNLTTLSTLAFTSLTEVGSVNWVSLTALDVLTFTAGIKKADSIVVSDTFLSSLDGLDVASAATININNNRRLVEYTSQLGNLTDNLNINANGLDLQVSFPNLIWIANMTISNVSSFSVPSLATVNGSMRFDFNFFKSFSAPNLTQTSTGDISFVSNSGLTNISIPALTSVGGGFLIANNTALQNITGFGKLKTVGGAINLRGNFTEIDFPSLNDVKGAFDVVSTADISSSCATFKKLAPGSQGGGGQIQGTYTCQSNNANANSDTSPTSTGSATGSSSTSTKNGNGAAGLSINTLAVLGLAGVAAIAQML</sequence>
<feature type="signal peptide" evidence="5">
    <location>
        <begin position="1"/>
        <end position="21"/>
    </location>
</feature>
<comment type="caution">
    <text evidence="6">The sequence shown here is derived from an EMBL/GenBank/DDBJ whole genome shotgun (WGS) entry which is preliminary data.</text>
</comment>
<comment type="subcellular location">
    <subcellularLocation>
        <location evidence="1">Cell envelope</location>
    </subcellularLocation>
</comment>
<evidence type="ECO:0000256" key="3">
    <source>
        <dbReference type="ARBA" id="ARBA00023180"/>
    </source>
</evidence>
<dbReference type="InterPro" id="IPR051648">
    <property type="entry name" value="CWI-Assembly_Regulator"/>
</dbReference>